<feature type="transmembrane region" description="Helical" evidence="8">
    <location>
        <begin position="36"/>
        <end position="59"/>
    </location>
</feature>
<protein>
    <recommendedName>
        <fullName evidence="2">histidine kinase</fullName>
        <ecNumber evidence="2">2.7.13.3</ecNumber>
    </recommendedName>
</protein>
<evidence type="ECO:0000313" key="11">
    <source>
        <dbReference type="Proteomes" id="UP000027936"/>
    </source>
</evidence>
<sequence length="514" mass="59701">MYSSLFKIIFVGIFVSFLPFALLYAIPSIIFKHELISGEVAFLFTYFLPLTFVYLVSTNQILDINFYIKRIYYYSLISLTPSLLLIMVGAILLDDVPVLRWVQIFVAVYLFFILVFYIKEELDYRLRGNLFSEKYNLQSSIYQFVAFLSREKSKKVIEQYFVNEIKAILGLKNTALLEYDKVVDSLILVNGDSWDYERELLQTHLSLFFGKNFFGELQTLNTISYLIVAENKKKITVLVLGRKKNFTTFNLDEKEWLKTISYYMNVSYQNLQMIEDLVKELENIRTKENAPSWVLKMLFNIEEKERKRLSIDLHDSALQEQLLLYRKLSGILEKYNFESIAKQELTFINEGLLDVIHEIRETCNDLMPPFLKETGIVGSLENLFKKVQLRTNLVIDFVADRSFIHSISDEITLALYRVVQELMNNAEKHSNASRVSIYLTSEYDHIILKYKDNGEGMAGENASAFNGRLGIYGIRERVRSVNGNIEFGNSKDGSGLRIVIEIPLEKENQIIVGQ</sequence>
<dbReference type="CDD" id="cd16917">
    <property type="entry name" value="HATPase_UhpB-NarQ-NarX-like"/>
    <property type="match status" value="1"/>
</dbReference>
<dbReference type="GO" id="GO:0046983">
    <property type="term" value="F:protein dimerization activity"/>
    <property type="evidence" value="ECO:0007669"/>
    <property type="project" value="InterPro"/>
</dbReference>
<keyword evidence="3 10" id="KW-0808">Transferase</keyword>
<evidence type="ECO:0000313" key="10">
    <source>
        <dbReference type="EMBL" id="KEF39820.1"/>
    </source>
</evidence>
<keyword evidence="4" id="KW-0547">Nucleotide-binding</keyword>
<evidence type="ECO:0000256" key="2">
    <source>
        <dbReference type="ARBA" id="ARBA00012438"/>
    </source>
</evidence>
<dbReference type="GO" id="GO:0005524">
    <property type="term" value="F:ATP binding"/>
    <property type="evidence" value="ECO:0007669"/>
    <property type="project" value="UniProtKB-KW"/>
</dbReference>
<proteinExistence type="predicted"/>
<dbReference type="EC" id="2.7.13.3" evidence="2"/>
<dbReference type="AlphaFoldDB" id="A0A072P2W2"/>
<keyword evidence="8" id="KW-0472">Membrane</keyword>
<organism evidence="10 11">
    <name type="scientific">Schinkia azotoformans MEV2011</name>
    <dbReference type="NCBI Taxonomy" id="1348973"/>
    <lineage>
        <taxon>Bacteria</taxon>
        <taxon>Bacillati</taxon>
        <taxon>Bacillota</taxon>
        <taxon>Bacilli</taxon>
        <taxon>Bacillales</taxon>
        <taxon>Bacillaceae</taxon>
        <taxon>Calidifontibacillus/Schinkia group</taxon>
        <taxon>Schinkia</taxon>
    </lineage>
</organism>
<dbReference type="Gene3D" id="3.30.565.10">
    <property type="entry name" value="Histidine kinase-like ATPase, C-terminal domain"/>
    <property type="match status" value="1"/>
</dbReference>
<dbReference type="EMBL" id="JJRY01000002">
    <property type="protein sequence ID" value="KEF39820.1"/>
    <property type="molecule type" value="Genomic_DNA"/>
</dbReference>
<gene>
    <name evidence="10" type="ORF">M670_00844</name>
</gene>
<evidence type="ECO:0000256" key="1">
    <source>
        <dbReference type="ARBA" id="ARBA00000085"/>
    </source>
</evidence>
<keyword evidence="8" id="KW-1133">Transmembrane helix</keyword>
<evidence type="ECO:0000256" key="5">
    <source>
        <dbReference type="ARBA" id="ARBA00022777"/>
    </source>
</evidence>
<dbReference type="InterPro" id="IPR003594">
    <property type="entry name" value="HATPase_dom"/>
</dbReference>
<dbReference type="PROSITE" id="PS50109">
    <property type="entry name" value="HIS_KIN"/>
    <property type="match status" value="1"/>
</dbReference>
<dbReference type="PANTHER" id="PTHR24421:SF60">
    <property type="entry name" value="SENSOR HISTIDINE KINASE COMP"/>
    <property type="match status" value="1"/>
</dbReference>
<keyword evidence="8" id="KW-0812">Transmembrane</keyword>
<feature type="transmembrane region" description="Helical" evidence="8">
    <location>
        <begin position="71"/>
        <end position="92"/>
    </location>
</feature>
<dbReference type="SUPFAM" id="SSF55874">
    <property type="entry name" value="ATPase domain of HSP90 chaperone/DNA topoisomerase II/histidine kinase"/>
    <property type="match status" value="1"/>
</dbReference>
<dbReference type="Pfam" id="PF02518">
    <property type="entry name" value="HATPase_c"/>
    <property type="match status" value="1"/>
</dbReference>
<dbReference type="GO" id="GO:0000155">
    <property type="term" value="F:phosphorelay sensor kinase activity"/>
    <property type="evidence" value="ECO:0007669"/>
    <property type="project" value="InterPro"/>
</dbReference>
<evidence type="ECO:0000256" key="3">
    <source>
        <dbReference type="ARBA" id="ARBA00022679"/>
    </source>
</evidence>
<dbReference type="InterPro" id="IPR050482">
    <property type="entry name" value="Sensor_HK_TwoCompSys"/>
</dbReference>
<name>A0A072P2W2_SCHAZ</name>
<comment type="catalytic activity">
    <reaction evidence="1">
        <text>ATP + protein L-histidine = ADP + protein N-phospho-L-histidine.</text>
        <dbReference type="EC" id="2.7.13.3"/>
    </reaction>
</comment>
<evidence type="ECO:0000256" key="7">
    <source>
        <dbReference type="ARBA" id="ARBA00023012"/>
    </source>
</evidence>
<evidence type="ECO:0000259" key="9">
    <source>
        <dbReference type="PROSITE" id="PS50109"/>
    </source>
</evidence>
<dbReference type="PATRIC" id="fig|1348973.3.peg.816"/>
<dbReference type="SMART" id="SM00387">
    <property type="entry name" value="HATPase_c"/>
    <property type="match status" value="1"/>
</dbReference>
<keyword evidence="6" id="KW-0067">ATP-binding</keyword>
<feature type="transmembrane region" description="Helical" evidence="8">
    <location>
        <begin position="7"/>
        <end position="30"/>
    </location>
</feature>
<evidence type="ECO:0000256" key="8">
    <source>
        <dbReference type="SAM" id="Phobius"/>
    </source>
</evidence>
<evidence type="ECO:0000256" key="4">
    <source>
        <dbReference type="ARBA" id="ARBA00022741"/>
    </source>
</evidence>
<dbReference type="PANTHER" id="PTHR24421">
    <property type="entry name" value="NITRATE/NITRITE SENSOR PROTEIN NARX-RELATED"/>
    <property type="match status" value="1"/>
</dbReference>
<dbReference type="Pfam" id="PF07730">
    <property type="entry name" value="HisKA_3"/>
    <property type="match status" value="1"/>
</dbReference>
<dbReference type="InterPro" id="IPR011712">
    <property type="entry name" value="Sig_transdc_His_kin_sub3_dim/P"/>
</dbReference>
<dbReference type="InterPro" id="IPR005467">
    <property type="entry name" value="His_kinase_dom"/>
</dbReference>
<dbReference type="InterPro" id="IPR036890">
    <property type="entry name" value="HATPase_C_sf"/>
</dbReference>
<comment type="caution">
    <text evidence="10">The sequence shown here is derived from an EMBL/GenBank/DDBJ whole genome shotgun (WGS) entry which is preliminary data.</text>
</comment>
<accession>A0A072P2W2</accession>
<evidence type="ECO:0000256" key="6">
    <source>
        <dbReference type="ARBA" id="ARBA00022840"/>
    </source>
</evidence>
<feature type="domain" description="Histidine kinase" evidence="9">
    <location>
        <begin position="415"/>
        <end position="506"/>
    </location>
</feature>
<reference evidence="10 11" key="1">
    <citation type="submission" date="2014-04" db="EMBL/GenBank/DDBJ databases">
        <title>Draft genome sequence of Bacillus azotoformans MEV2011, a (co-) denitrifying strain unable to grow in the presence of oxygen.</title>
        <authorList>
            <person name="Nielsen M."/>
            <person name="Schreiber L."/>
            <person name="Finster K."/>
            <person name="Schramm A."/>
        </authorList>
    </citation>
    <scope>NUCLEOTIDE SEQUENCE [LARGE SCALE GENOMIC DNA]</scope>
    <source>
        <strain evidence="10 11">MEV2011</strain>
    </source>
</reference>
<keyword evidence="5 10" id="KW-0418">Kinase</keyword>
<dbReference type="Proteomes" id="UP000027936">
    <property type="component" value="Unassembled WGS sequence"/>
</dbReference>
<feature type="transmembrane region" description="Helical" evidence="8">
    <location>
        <begin position="98"/>
        <end position="118"/>
    </location>
</feature>
<dbReference type="GO" id="GO:0016020">
    <property type="term" value="C:membrane"/>
    <property type="evidence" value="ECO:0007669"/>
    <property type="project" value="InterPro"/>
</dbReference>
<keyword evidence="7" id="KW-0902">Two-component regulatory system</keyword>